<dbReference type="SUPFAM" id="SSF56601">
    <property type="entry name" value="beta-lactamase/transpeptidase-like"/>
    <property type="match status" value="1"/>
</dbReference>
<dbReference type="PANTHER" id="PTHR43283:SF7">
    <property type="entry name" value="BETA-LACTAMASE-RELATED DOMAIN-CONTAINING PROTEIN"/>
    <property type="match status" value="1"/>
</dbReference>
<gene>
    <name evidence="3" type="ORF">CB0940_00607</name>
    <name evidence="4" type="ORF">RHO25_000633</name>
</gene>
<dbReference type="AlphaFoldDB" id="A0A2G5IB98"/>
<organism evidence="3 5">
    <name type="scientific">Cercospora beticola</name>
    <name type="common">Sugarbeet leaf spot fungus</name>
    <dbReference type="NCBI Taxonomy" id="122368"/>
    <lineage>
        <taxon>Eukaryota</taxon>
        <taxon>Fungi</taxon>
        <taxon>Dikarya</taxon>
        <taxon>Ascomycota</taxon>
        <taxon>Pezizomycotina</taxon>
        <taxon>Dothideomycetes</taxon>
        <taxon>Dothideomycetidae</taxon>
        <taxon>Mycosphaerellales</taxon>
        <taxon>Mycosphaerellaceae</taxon>
        <taxon>Cercospora</taxon>
    </lineage>
</organism>
<keyword evidence="1" id="KW-0732">Signal</keyword>
<dbReference type="Proteomes" id="UP001302367">
    <property type="component" value="Chromosome 1"/>
</dbReference>
<evidence type="ECO:0000313" key="3">
    <source>
        <dbReference type="EMBL" id="PIB01733.1"/>
    </source>
</evidence>
<dbReference type="Pfam" id="PF00144">
    <property type="entry name" value="Beta-lactamase"/>
    <property type="match status" value="1"/>
</dbReference>
<evidence type="ECO:0000256" key="1">
    <source>
        <dbReference type="SAM" id="SignalP"/>
    </source>
</evidence>
<evidence type="ECO:0000313" key="6">
    <source>
        <dbReference type="Proteomes" id="UP001302367"/>
    </source>
</evidence>
<evidence type="ECO:0000313" key="5">
    <source>
        <dbReference type="Proteomes" id="UP000230605"/>
    </source>
</evidence>
<evidence type="ECO:0000259" key="2">
    <source>
        <dbReference type="Pfam" id="PF00144"/>
    </source>
</evidence>
<feature type="domain" description="Beta-lactamase-related" evidence="2">
    <location>
        <begin position="90"/>
        <end position="234"/>
    </location>
</feature>
<protein>
    <recommendedName>
        <fullName evidence="2">Beta-lactamase-related domain-containing protein</fullName>
    </recommendedName>
</protein>
<dbReference type="InterPro" id="IPR001466">
    <property type="entry name" value="Beta-lactam-related"/>
</dbReference>
<reference evidence="3 5" key="1">
    <citation type="submission" date="2015-10" db="EMBL/GenBank/DDBJ databases">
        <title>The cercosporin biosynthetic gene cluster was horizontally transferred to several fungal lineages and shown to be expanded in Cercospora beticola based on microsynteny with recipient genomes.</title>
        <authorList>
            <person name="De Jonge R."/>
            <person name="Ebert M.K."/>
            <person name="Suttle J.C."/>
            <person name="Jurick Ii W.M."/>
            <person name="Secor G.A."/>
            <person name="Thomma B.P."/>
            <person name="Van De Peer Y."/>
            <person name="Bolton M.D."/>
        </authorList>
    </citation>
    <scope>NUCLEOTIDE SEQUENCE [LARGE SCALE GENOMIC DNA]</scope>
    <source>
        <strain evidence="3 5">09-40</strain>
    </source>
</reference>
<proteinExistence type="predicted"/>
<dbReference type="Proteomes" id="UP000230605">
    <property type="component" value="Chromosome 1"/>
</dbReference>
<feature type="chain" id="PRO_5013586125" description="Beta-lactamase-related domain-containing protein" evidence="1">
    <location>
        <begin position="21"/>
        <end position="470"/>
    </location>
</feature>
<dbReference type="OrthoDB" id="428260at2759"/>
<name>A0A2G5IB98_CERBT</name>
<reference evidence="4 6" key="2">
    <citation type="submission" date="2023-09" db="EMBL/GenBank/DDBJ databases">
        <title>Complete-Gapless Cercospora beticola genome.</title>
        <authorList>
            <person name="Wyatt N.A."/>
            <person name="Spanner R.E."/>
            <person name="Bolton M.D."/>
        </authorList>
    </citation>
    <scope>NUCLEOTIDE SEQUENCE [LARGE SCALE GENOMIC DNA]</scope>
    <source>
        <strain evidence="4">Cb09-40</strain>
    </source>
</reference>
<dbReference type="PANTHER" id="PTHR43283">
    <property type="entry name" value="BETA-LACTAMASE-RELATED"/>
    <property type="match status" value="1"/>
</dbReference>
<dbReference type="InterPro" id="IPR050789">
    <property type="entry name" value="Diverse_Enzym_Activities"/>
</dbReference>
<feature type="signal peptide" evidence="1">
    <location>
        <begin position="1"/>
        <end position="20"/>
    </location>
</feature>
<dbReference type="EMBL" id="LKMD01000100">
    <property type="protein sequence ID" value="PIB01733.1"/>
    <property type="molecule type" value="Genomic_DNA"/>
</dbReference>
<keyword evidence="6" id="KW-1185">Reference proteome</keyword>
<dbReference type="EMBL" id="CP134184">
    <property type="protein sequence ID" value="WPA96028.1"/>
    <property type="molecule type" value="Genomic_DNA"/>
</dbReference>
<dbReference type="Gene3D" id="3.40.710.10">
    <property type="entry name" value="DD-peptidase/beta-lactamase superfamily"/>
    <property type="match status" value="1"/>
</dbReference>
<accession>A0A2G5IB98</accession>
<dbReference type="InterPro" id="IPR012338">
    <property type="entry name" value="Beta-lactam/transpept-like"/>
</dbReference>
<sequence length="470" mass="51237">MSPIGQILVCVLGWAQAVRSQRCNTLPQNEYAQASPSSQGFDSAKLQDALNYASVMGSSSIKVFRHGCLVGSGLRDPLLERVPELNAGQTKTVIALLAGIVAGRGWVDIDAPIDQYVEPGLGDAAHRNRTLRNFMNLVAGQRVNHVTGLNLFADISRYREYFSTELLRPAGEYYEFDEITPSVVTPILERQVQLNTGTNVDFQDFAQTELFNKLGIPRSAYFWQKDRAGDTTGYSGLWLRPLEYGRLGLLMLNEGAFGGRQIVPADFIRQMRQGTTANCGFGVYAWLNSCKSGEQQVNTDYLTRRLYPGEAWVQSAPSDMFYSLGLGTNTFVIPSLDMVVSRAGYQELDTIPGALNLDLHGAFPGNAGGPGEHEFFRRLMAAVTDMPADVRATIQNSGPYNRPADNNVDTQPFLVPLDAAVGSYLGVGPHAAEGCNALRCNGADNDGLLYLLQIPRTGLGLIGLERRPSG</sequence>
<evidence type="ECO:0000313" key="4">
    <source>
        <dbReference type="EMBL" id="WPA96028.1"/>
    </source>
</evidence>